<organism evidence="6 7">
    <name type="scientific">Vineibacter terrae</name>
    <dbReference type="NCBI Taxonomy" id="2586908"/>
    <lineage>
        <taxon>Bacteria</taxon>
        <taxon>Pseudomonadati</taxon>
        <taxon>Pseudomonadota</taxon>
        <taxon>Alphaproteobacteria</taxon>
        <taxon>Hyphomicrobiales</taxon>
        <taxon>Vineibacter</taxon>
    </lineage>
</organism>
<evidence type="ECO:0000313" key="7">
    <source>
        <dbReference type="Proteomes" id="UP000321638"/>
    </source>
</evidence>
<keyword evidence="1 6" id="KW-0489">Methyltransferase</keyword>
<reference evidence="6 7" key="1">
    <citation type="submission" date="2019-06" db="EMBL/GenBank/DDBJ databases">
        <title>New taxonomy in bacterial strain CC-CFT640, isolated from vineyard.</title>
        <authorList>
            <person name="Lin S.-Y."/>
            <person name="Tsai C.-F."/>
            <person name="Young C.-C."/>
        </authorList>
    </citation>
    <scope>NUCLEOTIDE SEQUENCE [LARGE SCALE GENOMIC DNA]</scope>
    <source>
        <strain evidence="6 7">CC-CFT640</strain>
    </source>
</reference>
<protein>
    <submittedName>
        <fullName evidence="6">Class I SAM-dependent methyltransferase</fullName>
    </submittedName>
</protein>
<accession>A0A5C8P9A7</accession>
<feature type="region of interest" description="Disordered" evidence="4">
    <location>
        <begin position="176"/>
        <end position="205"/>
    </location>
</feature>
<dbReference type="PANTHER" id="PTHR43464">
    <property type="entry name" value="METHYLTRANSFERASE"/>
    <property type="match status" value="1"/>
</dbReference>
<dbReference type="PANTHER" id="PTHR43464:SF19">
    <property type="entry name" value="UBIQUINONE BIOSYNTHESIS O-METHYLTRANSFERASE, MITOCHONDRIAL"/>
    <property type="match status" value="1"/>
</dbReference>
<evidence type="ECO:0000313" key="6">
    <source>
        <dbReference type="EMBL" id="TXL70402.1"/>
    </source>
</evidence>
<dbReference type="GO" id="GO:0008168">
    <property type="term" value="F:methyltransferase activity"/>
    <property type="evidence" value="ECO:0007669"/>
    <property type="project" value="UniProtKB-KW"/>
</dbReference>
<dbReference type="SUPFAM" id="SSF53335">
    <property type="entry name" value="S-adenosyl-L-methionine-dependent methyltransferases"/>
    <property type="match status" value="1"/>
</dbReference>
<evidence type="ECO:0000256" key="2">
    <source>
        <dbReference type="ARBA" id="ARBA00022679"/>
    </source>
</evidence>
<feature type="compositionally biased region" description="Polar residues" evidence="4">
    <location>
        <begin position="194"/>
        <end position="205"/>
    </location>
</feature>
<dbReference type="InterPro" id="IPR029063">
    <property type="entry name" value="SAM-dependent_MTases_sf"/>
</dbReference>
<feature type="region of interest" description="Disordered" evidence="4">
    <location>
        <begin position="1"/>
        <end position="20"/>
    </location>
</feature>
<comment type="caution">
    <text evidence="6">The sequence shown here is derived from an EMBL/GenBank/DDBJ whole genome shotgun (WGS) entry which is preliminary data.</text>
</comment>
<evidence type="ECO:0000256" key="1">
    <source>
        <dbReference type="ARBA" id="ARBA00022603"/>
    </source>
</evidence>
<name>A0A5C8P9A7_9HYPH</name>
<evidence type="ECO:0000259" key="5">
    <source>
        <dbReference type="Pfam" id="PF13649"/>
    </source>
</evidence>
<gene>
    <name evidence="6" type="ORF">FHP25_34800</name>
</gene>
<dbReference type="AlphaFoldDB" id="A0A5C8P9A7"/>
<dbReference type="Proteomes" id="UP000321638">
    <property type="component" value="Unassembled WGS sequence"/>
</dbReference>
<feature type="domain" description="Methyltransferase" evidence="5">
    <location>
        <begin position="73"/>
        <end position="166"/>
    </location>
</feature>
<dbReference type="OrthoDB" id="9811589at2"/>
<dbReference type="InterPro" id="IPR041698">
    <property type="entry name" value="Methyltransf_25"/>
</dbReference>
<dbReference type="EMBL" id="VDUZ01000060">
    <property type="protein sequence ID" value="TXL70402.1"/>
    <property type="molecule type" value="Genomic_DNA"/>
</dbReference>
<feature type="compositionally biased region" description="Basic residues" evidence="4">
    <location>
        <begin position="176"/>
        <end position="193"/>
    </location>
</feature>
<keyword evidence="3" id="KW-0949">S-adenosyl-L-methionine</keyword>
<proteinExistence type="predicted"/>
<sequence length="276" mass="30480">MPSSVWRPPPRHPRRQRCSAARRAGSIGCEQRVTGADQVFEDEASAAIYDHFNRWSASDAFYLDLARQTGGRVLDLGCGTGMLACRIAAEGCDVVGVDPADGMLRVARTRPGTENVRWVKGSGQSLELPCRFDLIYMTGHAFQTLLSDEDVLATLGNVARHLARDGRFAFETRIQRRKHGATGRHSRRVRWSRHPSTGASRSSSMPWRISRLESSISPSMIAISTPAWSASAVAASASSARRIWPACWRRPDWRLWPGMATGTTARFCRPAPRSSS</sequence>
<dbReference type="Pfam" id="PF13649">
    <property type="entry name" value="Methyltransf_25"/>
    <property type="match status" value="1"/>
</dbReference>
<dbReference type="GO" id="GO:0032259">
    <property type="term" value="P:methylation"/>
    <property type="evidence" value="ECO:0007669"/>
    <property type="project" value="UniProtKB-KW"/>
</dbReference>
<evidence type="ECO:0000256" key="3">
    <source>
        <dbReference type="ARBA" id="ARBA00022691"/>
    </source>
</evidence>
<keyword evidence="7" id="KW-1185">Reference proteome</keyword>
<keyword evidence="2 6" id="KW-0808">Transferase</keyword>
<dbReference type="CDD" id="cd02440">
    <property type="entry name" value="AdoMet_MTases"/>
    <property type="match status" value="1"/>
</dbReference>
<dbReference type="Gene3D" id="3.40.50.150">
    <property type="entry name" value="Vaccinia Virus protein VP39"/>
    <property type="match status" value="1"/>
</dbReference>
<evidence type="ECO:0000256" key="4">
    <source>
        <dbReference type="SAM" id="MobiDB-lite"/>
    </source>
</evidence>